<accession>A0ABN0NM70</accession>
<dbReference type="PRINTS" id="PR00163">
    <property type="entry name" value="RUBREDOXIN"/>
</dbReference>
<reference evidence="14" key="2">
    <citation type="submission" date="2013-04" db="EMBL/GenBank/DDBJ databases">
        <title>Genome sequence of Pseudoalteromonas undina.</title>
        <authorList>
            <person name="Xie B.-B."/>
            <person name="Rong J.-C."/>
            <person name="Qin Q.-L."/>
            <person name="Shu Y.-L."/>
            <person name="Zhang Y.-Z."/>
        </authorList>
    </citation>
    <scope>NUCLEOTIDE SEQUENCE</scope>
    <source>
        <strain evidence="14">NCIMB 2128</strain>
    </source>
</reference>
<dbReference type="Pfam" id="PF07992">
    <property type="entry name" value="Pyr_redox_2"/>
    <property type="match status" value="1"/>
</dbReference>
<comment type="caution">
    <text evidence="14">The sequence shown here is derived from an EMBL/GenBank/DDBJ whole genome shotgun (WGS) entry which is preliminary data.</text>
</comment>
<dbReference type="PRINTS" id="PR00411">
    <property type="entry name" value="PNDRDTASEI"/>
</dbReference>
<gene>
    <name evidence="14" type="ORF">PUND_02663</name>
</gene>
<dbReference type="PROSITE" id="PS50903">
    <property type="entry name" value="RUBREDOXIN_LIKE"/>
    <property type="match status" value="1"/>
</dbReference>
<evidence type="ECO:0000256" key="11">
    <source>
        <dbReference type="ARBA" id="ARBA00023004"/>
    </source>
</evidence>
<organism evidence="14 15">
    <name type="scientific">Pseudoalteromonas undina</name>
    <dbReference type="NCBI Taxonomy" id="43660"/>
    <lineage>
        <taxon>Bacteria</taxon>
        <taxon>Pseudomonadati</taxon>
        <taxon>Pseudomonadota</taxon>
        <taxon>Gammaproteobacteria</taxon>
        <taxon>Alteromonadales</taxon>
        <taxon>Pseudoalteromonadaceae</taxon>
        <taxon>Pseudoalteromonas</taxon>
    </lineage>
</organism>
<dbReference type="InterPro" id="IPR024935">
    <property type="entry name" value="Rubredoxin_dom"/>
</dbReference>
<dbReference type="InterPro" id="IPR050260">
    <property type="entry name" value="FAD-bd_OxRdtase"/>
</dbReference>
<comment type="cofactor">
    <cofactor evidence="1">
        <name>FAD</name>
        <dbReference type="ChEBI" id="CHEBI:57692"/>
    </cofactor>
</comment>
<keyword evidence="7" id="KW-0479">Metal-binding</keyword>
<keyword evidence="4" id="KW-0813">Transport</keyword>
<evidence type="ECO:0000256" key="1">
    <source>
        <dbReference type="ARBA" id="ARBA00001974"/>
    </source>
</evidence>
<evidence type="ECO:0000256" key="9">
    <source>
        <dbReference type="ARBA" id="ARBA00022982"/>
    </source>
</evidence>
<keyword evidence="8" id="KW-0274">FAD</keyword>
<evidence type="ECO:0000259" key="13">
    <source>
        <dbReference type="PROSITE" id="PS50903"/>
    </source>
</evidence>
<keyword evidence="5" id="KW-0963">Cytoplasm</keyword>
<dbReference type="SUPFAM" id="SSF57802">
    <property type="entry name" value="Rubredoxin-like"/>
    <property type="match status" value="1"/>
</dbReference>
<keyword evidence="6" id="KW-0285">Flavoprotein</keyword>
<evidence type="ECO:0000256" key="5">
    <source>
        <dbReference type="ARBA" id="ARBA00022490"/>
    </source>
</evidence>
<dbReference type="Proteomes" id="UP000016534">
    <property type="component" value="Unassembled WGS sequence"/>
</dbReference>
<dbReference type="Gene3D" id="3.50.50.60">
    <property type="entry name" value="FAD/NAD(P)-binding domain"/>
    <property type="match status" value="2"/>
</dbReference>
<protein>
    <submittedName>
        <fullName evidence="14">Rubredoxin-NAD(+) reductase</fullName>
    </submittedName>
</protein>
<dbReference type="InterPro" id="IPR024934">
    <property type="entry name" value="Rubredoxin-like_dom"/>
</dbReference>
<name>A0ABN0NM70_9GAMM</name>
<evidence type="ECO:0000313" key="14">
    <source>
        <dbReference type="EMBL" id="ERG62407.1"/>
    </source>
</evidence>
<dbReference type="PRINTS" id="PR00368">
    <property type="entry name" value="FADPNR"/>
</dbReference>
<dbReference type="InterPro" id="IPR023753">
    <property type="entry name" value="FAD/NAD-binding_dom"/>
</dbReference>
<dbReference type="InterPro" id="IPR041364">
    <property type="entry name" value="Rbx-bd"/>
</dbReference>
<dbReference type="Pfam" id="PF18113">
    <property type="entry name" value="Rbx_binding"/>
    <property type="match status" value="1"/>
</dbReference>
<dbReference type="CDD" id="cd00730">
    <property type="entry name" value="rubredoxin"/>
    <property type="match status" value="1"/>
</dbReference>
<dbReference type="EMBL" id="AHCF02000006">
    <property type="protein sequence ID" value="ERG62407.1"/>
    <property type="molecule type" value="Genomic_DNA"/>
</dbReference>
<evidence type="ECO:0000313" key="15">
    <source>
        <dbReference type="Proteomes" id="UP000016534"/>
    </source>
</evidence>
<evidence type="ECO:0000256" key="7">
    <source>
        <dbReference type="ARBA" id="ARBA00022723"/>
    </source>
</evidence>
<keyword evidence="15" id="KW-1185">Reference proteome</keyword>
<evidence type="ECO:0000256" key="2">
    <source>
        <dbReference type="ARBA" id="ARBA00004496"/>
    </source>
</evidence>
<dbReference type="InterPro" id="IPR036188">
    <property type="entry name" value="FAD/NAD-bd_sf"/>
</dbReference>
<dbReference type="Pfam" id="PF00301">
    <property type="entry name" value="Rubredoxin"/>
    <property type="match status" value="1"/>
</dbReference>
<comment type="similarity">
    <text evidence="3">Belongs to the FAD-dependent oxidoreductase family.</text>
</comment>
<keyword evidence="9" id="KW-0249">Electron transport</keyword>
<keyword evidence="10" id="KW-0560">Oxidoreductase</keyword>
<dbReference type="PANTHER" id="PTHR43429">
    <property type="entry name" value="PYRIDINE NUCLEOTIDE-DISULFIDE OXIDOREDUCTASE DOMAIN-CONTAINING"/>
    <property type="match status" value="1"/>
</dbReference>
<dbReference type="Gene3D" id="3.30.390.120">
    <property type="match status" value="1"/>
</dbReference>
<evidence type="ECO:0000256" key="4">
    <source>
        <dbReference type="ARBA" id="ARBA00022448"/>
    </source>
</evidence>
<dbReference type="SUPFAM" id="SSF51905">
    <property type="entry name" value="FAD/NAD(P)-binding domain"/>
    <property type="match status" value="1"/>
</dbReference>
<keyword evidence="11" id="KW-0408">Iron</keyword>
<keyword evidence="12" id="KW-0520">NAD</keyword>
<dbReference type="Gene3D" id="2.20.28.10">
    <property type="match status" value="1"/>
</dbReference>
<evidence type="ECO:0000256" key="3">
    <source>
        <dbReference type="ARBA" id="ARBA00006442"/>
    </source>
</evidence>
<evidence type="ECO:0000256" key="12">
    <source>
        <dbReference type="ARBA" id="ARBA00023027"/>
    </source>
</evidence>
<proteinExistence type="inferred from homology"/>
<evidence type="ECO:0000256" key="8">
    <source>
        <dbReference type="ARBA" id="ARBA00022827"/>
    </source>
</evidence>
<evidence type="ECO:0000256" key="6">
    <source>
        <dbReference type="ARBA" id="ARBA00022630"/>
    </source>
</evidence>
<dbReference type="PANTHER" id="PTHR43429:SF3">
    <property type="entry name" value="NITRITE REDUCTASE [NAD(P)H]"/>
    <property type="match status" value="1"/>
</dbReference>
<reference evidence="14" key="1">
    <citation type="journal article" date="2012" name="J. Bacteriol.">
        <title>Genome sequences of type strains of seven species of the marine bacterium Pseudoalteromonas.</title>
        <authorList>
            <person name="Xie B.B."/>
            <person name="Shu Y.L."/>
            <person name="Qin Q.L."/>
            <person name="Rong J.C."/>
            <person name="Zhang X.Y."/>
            <person name="Chen X.L."/>
            <person name="Shi M."/>
            <person name="He H.L."/>
            <person name="Zhou B.C."/>
            <person name="Zhang Y.Z."/>
        </authorList>
    </citation>
    <scope>NUCLEOTIDE SEQUENCE [LARGE SCALE GENOMIC DNA]</scope>
    <source>
        <strain evidence="14">NCIMB 2128</strain>
    </source>
</reference>
<evidence type="ECO:0000256" key="10">
    <source>
        <dbReference type="ARBA" id="ARBA00023002"/>
    </source>
</evidence>
<feature type="domain" description="Rubredoxin-like" evidence="13">
    <location>
        <begin position="1"/>
        <end position="52"/>
    </location>
</feature>
<sequence length="468" mass="50753">MKKWLCIICGLIYDEAQGWPADGIPPGTLWEDVPQDWVCPDCLVGKADFEMIEISEGEVTEDEVTEPAAVQHTRVSETIVDEPQGPIVIIGSGHSGYQVAAALRKQSSTVAITVFTADDGALYSKPALSNAFAMGKSAADLQNEAALEWEQRLNIRVYPHTRVERIDADNHSLITSIGRYKYGRLVLATGASAIKIPIAGDASEVLSVNDLHDYAQLRAKLDSKKRVAILGDGLIGCEFANDLSAKGYEVSVIGLGQWPMYRLIPQVVGEALQQKLADLGVSWYLEDSINRIEVNDSVSLLHLNSGQVIEVDVVLSAVGLVPNVTLAEQAGLEVERGIKVNDDGQTSRPAIFALGDCAQTSQGWQPYIAPINQILPALVNSLLGNVTNAKFLPSPVIVKTPIMPLTIFPVPPMAQGQWHIKQQGEELVAVFNDANEQILGFALLGKQVQANRSYWLEQISLNNLAATE</sequence>
<comment type="subcellular location">
    <subcellularLocation>
        <location evidence="2">Cytoplasm</location>
    </subcellularLocation>
</comment>